<dbReference type="EMBL" id="AYSL01000049">
    <property type="protein sequence ID" value="KTF08280.1"/>
    <property type="molecule type" value="Genomic_DNA"/>
</dbReference>
<proteinExistence type="predicted"/>
<organism evidence="1">
    <name type="scientific">marine sediment metagenome</name>
    <dbReference type="NCBI Taxonomy" id="412755"/>
    <lineage>
        <taxon>unclassified sequences</taxon>
        <taxon>metagenomes</taxon>
        <taxon>ecological metagenomes</taxon>
    </lineage>
</organism>
<reference evidence="1" key="1">
    <citation type="submission" date="2013-11" db="EMBL/GenBank/DDBJ databases">
        <title>Microbial diversity, functional groups and degradation webs in Northern and Southern Mediterranean and Red Sea marine crude oil polluted sites.</title>
        <authorList>
            <person name="Daffonchio D."/>
            <person name="Mapelli F."/>
            <person name="Ferrer M."/>
            <person name="Richter M."/>
            <person name="Cherif A."/>
            <person name="Malkawi H.I."/>
            <person name="Yakimov M.M."/>
            <person name="Abdel-Fattah Y.R."/>
            <person name="Blaghen M."/>
            <person name="Golyshin P.N."/>
            <person name="Kalogerakis N."/>
            <person name="Boon N."/>
            <person name="Magagnini M."/>
            <person name="Fava F."/>
        </authorList>
    </citation>
    <scope>NUCLEOTIDE SEQUENCE</scope>
</reference>
<name>A0A1B6NXZ2_9ZZZZ</name>
<protein>
    <submittedName>
        <fullName evidence="1">Uncharacterized protein</fullName>
    </submittedName>
</protein>
<gene>
    <name evidence="1" type="ORF">MGSAQ_000225</name>
</gene>
<comment type="caution">
    <text evidence="1">The sequence shown here is derived from an EMBL/GenBank/DDBJ whole genome shotgun (WGS) entry which is preliminary data.</text>
</comment>
<dbReference type="AlphaFoldDB" id="A0A1B6NXZ2"/>
<accession>A0A1B6NXZ2</accession>
<evidence type="ECO:0000313" key="1">
    <source>
        <dbReference type="EMBL" id="KTF08280.1"/>
    </source>
</evidence>
<sequence length="41" mass="4539">MMVNFIVAFLVFKATDEAPEEIQELVESIRYPKGAGEASAH</sequence>